<accession>A0ABM5L240</accession>
<organism evidence="1 2">
    <name type="scientific">Diabrotica virgifera virgifera</name>
    <name type="common">western corn rootworm</name>
    <dbReference type="NCBI Taxonomy" id="50390"/>
    <lineage>
        <taxon>Eukaryota</taxon>
        <taxon>Metazoa</taxon>
        <taxon>Ecdysozoa</taxon>
        <taxon>Arthropoda</taxon>
        <taxon>Hexapoda</taxon>
        <taxon>Insecta</taxon>
        <taxon>Pterygota</taxon>
        <taxon>Neoptera</taxon>
        <taxon>Endopterygota</taxon>
        <taxon>Coleoptera</taxon>
        <taxon>Polyphaga</taxon>
        <taxon>Cucujiformia</taxon>
        <taxon>Chrysomeloidea</taxon>
        <taxon>Chrysomelidae</taxon>
        <taxon>Galerucinae</taxon>
        <taxon>Diabroticina</taxon>
        <taxon>Diabroticites</taxon>
        <taxon>Diabrotica</taxon>
    </lineage>
</organism>
<name>A0ABM5L240_DIAVI</name>
<dbReference type="Proteomes" id="UP001652700">
    <property type="component" value="Unplaced"/>
</dbReference>
<proteinExistence type="predicted"/>
<protein>
    <recommendedName>
        <fullName evidence="3">MULE transposase domain-containing protein</fullName>
    </recommendedName>
</protein>
<dbReference type="EnsemblMetazoa" id="XM_050660543.1">
    <property type="protein sequence ID" value="XP_050516500.1"/>
    <property type="gene ID" value="LOC126891368"/>
</dbReference>
<sequence>MLLAIAFIPVNNIIECFENLKDDAPLLVLPLFVYFREQWLETIDPTLWNMYGIRRRTNNDVEGWHNRFSRLIGKYHPNIYQFVEKLLAEQATTTLQQIRGGQNVGNNNKIYLQINNRITRLQEQFDDGDINVYEYLSKVSYNISNPIAL</sequence>
<dbReference type="GeneID" id="126891368"/>
<evidence type="ECO:0000313" key="2">
    <source>
        <dbReference type="Proteomes" id="UP001652700"/>
    </source>
</evidence>
<reference evidence="1" key="1">
    <citation type="submission" date="2025-05" db="UniProtKB">
        <authorList>
            <consortium name="EnsemblMetazoa"/>
        </authorList>
    </citation>
    <scope>IDENTIFICATION</scope>
</reference>
<dbReference type="RefSeq" id="XP_050516500.1">
    <property type="nucleotide sequence ID" value="XM_050660543.1"/>
</dbReference>
<evidence type="ECO:0000313" key="1">
    <source>
        <dbReference type="EnsemblMetazoa" id="XP_050516500.1"/>
    </source>
</evidence>
<keyword evidence="2" id="KW-1185">Reference proteome</keyword>
<evidence type="ECO:0008006" key="3">
    <source>
        <dbReference type="Google" id="ProtNLM"/>
    </source>
</evidence>